<proteinExistence type="predicted"/>
<protein>
    <recommendedName>
        <fullName evidence="6">Zn(2)-C6 fungal-type domain-containing protein</fullName>
    </recommendedName>
</protein>
<keyword evidence="1" id="KW-0805">Transcription regulation</keyword>
<dbReference type="SUPFAM" id="SSF57701">
    <property type="entry name" value="Zn2/Cys6 DNA-binding domain"/>
    <property type="match status" value="1"/>
</dbReference>
<dbReference type="VEuPathDB" id="FungiDB:ASPVEDRAFT_144240"/>
<reference evidence="8" key="1">
    <citation type="journal article" date="2017" name="Genome Biol.">
        <title>Comparative genomics reveals high biological diversity and specific adaptations in the industrially and medically important fungal genus Aspergillus.</title>
        <authorList>
            <person name="de Vries R.P."/>
            <person name="Riley R."/>
            <person name="Wiebenga A."/>
            <person name="Aguilar-Osorio G."/>
            <person name="Amillis S."/>
            <person name="Uchima C.A."/>
            <person name="Anderluh G."/>
            <person name="Asadollahi M."/>
            <person name="Askin M."/>
            <person name="Barry K."/>
            <person name="Battaglia E."/>
            <person name="Bayram O."/>
            <person name="Benocci T."/>
            <person name="Braus-Stromeyer S.A."/>
            <person name="Caldana C."/>
            <person name="Canovas D."/>
            <person name="Cerqueira G.C."/>
            <person name="Chen F."/>
            <person name="Chen W."/>
            <person name="Choi C."/>
            <person name="Clum A."/>
            <person name="Dos Santos R.A."/>
            <person name="Damasio A.R."/>
            <person name="Diallinas G."/>
            <person name="Emri T."/>
            <person name="Fekete E."/>
            <person name="Flipphi M."/>
            <person name="Freyberg S."/>
            <person name="Gallo A."/>
            <person name="Gournas C."/>
            <person name="Habgood R."/>
            <person name="Hainaut M."/>
            <person name="Harispe M.L."/>
            <person name="Henrissat B."/>
            <person name="Hilden K.S."/>
            <person name="Hope R."/>
            <person name="Hossain A."/>
            <person name="Karabika E."/>
            <person name="Karaffa L."/>
            <person name="Karanyi Z."/>
            <person name="Krasevec N."/>
            <person name="Kuo A."/>
            <person name="Kusch H."/>
            <person name="LaButti K."/>
            <person name="Lagendijk E.L."/>
            <person name="Lapidus A."/>
            <person name="Levasseur A."/>
            <person name="Lindquist E."/>
            <person name="Lipzen A."/>
            <person name="Logrieco A.F."/>
            <person name="MacCabe A."/>
            <person name="Maekelae M.R."/>
            <person name="Malavazi I."/>
            <person name="Melin P."/>
            <person name="Meyer V."/>
            <person name="Mielnichuk N."/>
            <person name="Miskei M."/>
            <person name="Molnar A.P."/>
            <person name="Mule G."/>
            <person name="Ngan C.Y."/>
            <person name="Orejas M."/>
            <person name="Orosz E."/>
            <person name="Ouedraogo J.P."/>
            <person name="Overkamp K.M."/>
            <person name="Park H.-S."/>
            <person name="Perrone G."/>
            <person name="Piumi F."/>
            <person name="Punt P.J."/>
            <person name="Ram A.F."/>
            <person name="Ramon A."/>
            <person name="Rauscher S."/>
            <person name="Record E."/>
            <person name="Riano-Pachon D.M."/>
            <person name="Robert V."/>
            <person name="Roehrig J."/>
            <person name="Ruller R."/>
            <person name="Salamov A."/>
            <person name="Salih N.S."/>
            <person name="Samson R.A."/>
            <person name="Sandor E."/>
            <person name="Sanguinetti M."/>
            <person name="Schuetze T."/>
            <person name="Sepcic K."/>
            <person name="Shelest E."/>
            <person name="Sherlock G."/>
            <person name="Sophianopoulou V."/>
            <person name="Squina F.M."/>
            <person name="Sun H."/>
            <person name="Susca A."/>
            <person name="Todd R.B."/>
            <person name="Tsang A."/>
            <person name="Unkles S.E."/>
            <person name="van de Wiele N."/>
            <person name="van Rossen-Uffink D."/>
            <person name="Oliveira J.V."/>
            <person name="Vesth T.C."/>
            <person name="Visser J."/>
            <person name="Yu J.-H."/>
            <person name="Zhou M."/>
            <person name="Andersen M.R."/>
            <person name="Archer D.B."/>
            <person name="Baker S.E."/>
            <person name="Benoit I."/>
            <person name="Brakhage A.A."/>
            <person name="Braus G.H."/>
            <person name="Fischer R."/>
            <person name="Frisvad J.C."/>
            <person name="Goldman G.H."/>
            <person name="Houbraken J."/>
            <person name="Oakley B."/>
            <person name="Pocsi I."/>
            <person name="Scazzocchio C."/>
            <person name="Seiboth B."/>
            <person name="vanKuyk P.A."/>
            <person name="Wortman J."/>
            <person name="Dyer P.S."/>
            <person name="Grigoriev I.V."/>
        </authorList>
    </citation>
    <scope>NUCLEOTIDE SEQUENCE [LARGE SCALE GENOMIC DNA]</scope>
    <source>
        <strain evidence="8">CBS 583.65</strain>
    </source>
</reference>
<dbReference type="PANTHER" id="PTHR47784:SF4">
    <property type="entry name" value="ZN(II)2CYS6 TRANSCRIPTION FACTOR (EUROFUNG)"/>
    <property type="match status" value="1"/>
</dbReference>
<gene>
    <name evidence="7" type="ORF">ASPVEDRAFT_144240</name>
</gene>
<keyword evidence="8" id="KW-1185">Reference proteome</keyword>
<dbReference type="PROSITE" id="PS00463">
    <property type="entry name" value="ZN2_CY6_FUNGAL_1"/>
    <property type="match status" value="1"/>
</dbReference>
<accession>A0A1L9Q3Q0</accession>
<keyword evidence="2" id="KW-0238">DNA-binding</keyword>
<dbReference type="InterPro" id="IPR001138">
    <property type="entry name" value="Zn2Cys6_DnaBD"/>
</dbReference>
<evidence type="ECO:0000256" key="3">
    <source>
        <dbReference type="ARBA" id="ARBA00023163"/>
    </source>
</evidence>
<dbReference type="AlphaFoldDB" id="A0A1L9Q3Q0"/>
<dbReference type="Proteomes" id="UP000184073">
    <property type="component" value="Unassembled WGS sequence"/>
</dbReference>
<evidence type="ECO:0000256" key="2">
    <source>
        <dbReference type="ARBA" id="ARBA00023125"/>
    </source>
</evidence>
<name>A0A1L9Q3Q0_ASPVE</name>
<evidence type="ECO:0000259" key="6">
    <source>
        <dbReference type="PROSITE" id="PS50048"/>
    </source>
</evidence>
<dbReference type="PANTHER" id="PTHR47784">
    <property type="entry name" value="STEROL UPTAKE CONTROL PROTEIN 2"/>
    <property type="match status" value="1"/>
</dbReference>
<sequence>MGPPRKPHRKSRKGCIECKRRHIKCDESQPKCVNCNVSARHCSYEDLVSEARAFIPASLPKRTRSRPQAERASPLVTCPASSSSSTGTPPADSPPLNKLHLELFHHFFSHILAFFCLDSHLSSGLSSLEMTQCIFTAPFLMNEILGFAALHLSIVRPLQQSFYRHHAAGLQTHALTEFNSANMDVTPETCLPMFLFSSILALHMLSEKLLFRTGGFDTFLNEFVQSLRLHRGVRAVTAQSWPLLLQSPLKSLLEAEGNALTRNEGGCGNECAALMDLLDSSDSMNTSVRNTYRETIKHLQSAFDGSHQHPSRFSAVGPVISWPVIIPPRYIDLLEERTPEALVILAYFGALLYLHREMWIFGDSGAYIITSIKDYLGPDWESWLRWPSEFVQPWAENA</sequence>
<dbReference type="Pfam" id="PF00172">
    <property type="entry name" value="Zn_clus"/>
    <property type="match status" value="1"/>
</dbReference>
<dbReference type="Gene3D" id="4.10.240.10">
    <property type="entry name" value="Zn(2)-C6 fungal-type DNA-binding domain"/>
    <property type="match status" value="1"/>
</dbReference>
<evidence type="ECO:0000313" key="8">
    <source>
        <dbReference type="Proteomes" id="UP000184073"/>
    </source>
</evidence>
<evidence type="ECO:0000256" key="4">
    <source>
        <dbReference type="ARBA" id="ARBA00023242"/>
    </source>
</evidence>
<organism evidence="7 8">
    <name type="scientific">Aspergillus versicolor CBS 583.65</name>
    <dbReference type="NCBI Taxonomy" id="1036611"/>
    <lineage>
        <taxon>Eukaryota</taxon>
        <taxon>Fungi</taxon>
        <taxon>Dikarya</taxon>
        <taxon>Ascomycota</taxon>
        <taxon>Pezizomycotina</taxon>
        <taxon>Eurotiomycetes</taxon>
        <taxon>Eurotiomycetidae</taxon>
        <taxon>Eurotiales</taxon>
        <taxon>Aspergillaceae</taxon>
        <taxon>Aspergillus</taxon>
        <taxon>Aspergillus subgen. Nidulantes</taxon>
    </lineage>
</organism>
<evidence type="ECO:0000256" key="5">
    <source>
        <dbReference type="SAM" id="MobiDB-lite"/>
    </source>
</evidence>
<dbReference type="CDD" id="cd00067">
    <property type="entry name" value="GAL4"/>
    <property type="match status" value="1"/>
</dbReference>
<keyword evidence="4" id="KW-0539">Nucleus</keyword>
<keyword evidence="3" id="KW-0804">Transcription</keyword>
<dbReference type="OrthoDB" id="4937900at2759"/>
<dbReference type="InterPro" id="IPR036864">
    <property type="entry name" value="Zn2-C6_fun-type_DNA-bd_sf"/>
</dbReference>
<dbReference type="RefSeq" id="XP_040674114.1">
    <property type="nucleotide sequence ID" value="XM_040807973.1"/>
</dbReference>
<dbReference type="STRING" id="1036611.A0A1L9Q3Q0"/>
<evidence type="ECO:0000256" key="1">
    <source>
        <dbReference type="ARBA" id="ARBA00023015"/>
    </source>
</evidence>
<feature type="region of interest" description="Disordered" evidence="5">
    <location>
        <begin position="59"/>
        <end position="93"/>
    </location>
</feature>
<dbReference type="InterPro" id="IPR053157">
    <property type="entry name" value="Sterol_Uptake_Regulator"/>
</dbReference>
<dbReference type="GeneID" id="63723484"/>
<dbReference type="PROSITE" id="PS50048">
    <property type="entry name" value="ZN2_CY6_FUNGAL_2"/>
    <property type="match status" value="1"/>
</dbReference>
<dbReference type="SMART" id="SM00066">
    <property type="entry name" value="GAL4"/>
    <property type="match status" value="1"/>
</dbReference>
<dbReference type="GO" id="GO:0001228">
    <property type="term" value="F:DNA-binding transcription activator activity, RNA polymerase II-specific"/>
    <property type="evidence" value="ECO:0007669"/>
    <property type="project" value="TreeGrafter"/>
</dbReference>
<dbReference type="EMBL" id="KV878139">
    <property type="protein sequence ID" value="OJJ08352.1"/>
    <property type="molecule type" value="Genomic_DNA"/>
</dbReference>
<dbReference type="GO" id="GO:0003677">
    <property type="term" value="F:DNA binding"/>
    <property type="evidence" value="ECO:0007669"/>
    <property type="project" value="UniProtKB-KW"/>
</dbReference>
<evidence type="ECO:0000313" key="7">
    <source>
        <dbReference type="EMBL" id="OJJ08352.1"/>
    </source>
</evidence>
<feature type="compositionally biased region" description="Low complexity" evidence="5">
    <location>
        <begin position="73"/>
        <end position="90"/>
    </location>
</feature>
<feature type="domain" description="Zn(2)-C6 fungal-type" evidence="6">
    <location>
        <begin position="14"/>
        <end position="44"/>
    </location>
</feature>
<dbReference type="GO" id="GO:0008270">
    <property type="term" value="F:zinc ion binding"/>
    <property type="evidence" value="ECO:0007669"/>
    <property type="project" value="InterPro"/>
</dbReference>